<name>A0A2M9R6M9_9FLAO</name>
<evidence type="ECO:0000313" key="1">
    <source>
        <dbReference type="EMBL" id="PJR04528.1"/>
    </source>
</evidence>
<sequence>MGCLCLKFRLNNLKWLNGKNKIMKIPEGKHIILFDGVCNFCNTTINKIIEKDKQDLYVFASLQSEIGQEILQHIGVDKTTDSIVLYQPGVAYYLKSDVVIQVARELGGRYYFLSWLRIFPKFLRDIGYDYFAKNRYKWFGKKDACIIPSPEVKAKFLS</sequence>
<dbReference type="PANTHER" id="PTHR33639:SF2">
    <property type="entry name" value="DUF393 DOMAIN-CONTAINING PROTEIN"/>
    <property type="match status" value="1"/>
</dbReference>
<evidence type="ECO:0000313" key="2">
    <source>
        <dbReference type="Proteomes" id="UP000231960"/>
    </source>
</evidence>
<protein>
    <submittedName>
        <fullName evidence="1">Thiol-disulfide oxidoreductase</fullName>
    </submittedName>
</protein>
<accession>A0A2M9R6M9</accession>
<dbReference type="InterPro" id="IPR052927">
    <property type="entry name" value="DCC_oxidoreductase"/>
</dbReference>
<dbReference type="OrthoDB" id="9785438at2"/>
<dbReference type="PANTHER" id="PTHR33639">
    <property type="entry name" value="THIOL-DISULFIDE OXIDOREDUCTASE DCC"/>
    <property type="match status" value="1"/>
</dbReference>
<comment type="caution">
    <text evidence="1">The sequence shown here is derived from an EMBL/GenBank/DDBJ whole genome shotgun (WGS) entry which is preliminary data.</text>
</comment>
<dbReference type="Proteomes" id="UP000231960">
    <property type="component" value="Unassembled WGS sequence"/>
</dbReference>
<dbReference type="EMBL" id="NIPO01000001">
    <property type="protein sequence ID" value="PJR04528.1"/>
    <property type="molecule type" value="Genomic_DNA"/>
</dbReference>
<dbReference type="AlphaFoldDB" id="A0A2M9R6M9"/>
<dbReference type="InterPro" id="IPR007263">
    <property type="entry name" value="DCC1-like"/>
</dbReference>
<proteinExistence type="predicted"/>
<keyword evidence="2" id="KW-1185">Reference proteome</keyword>
<dbReference type="GO" id="GO:0015035">
    <property type="term" value="F:protein-disulfide reductase activity"/>
    <property type="evidence" value="ECO:0007669"/>
    <property type="project" value="InterPro"/>
</dbReference>
<organism evidence="1 2">
    <name type="scientific">Avrilella dinanensis</name>
    <dbReference type="NCBI Taxonomy" id="2008672"/>
    <lineage>
        <taxon>Bacteria</taxon>
        <taxon>Pseudomonadati</taxon>
        <taxon>Bacteroidota</taxon>
        <taxon>Flavobacteriia</taxon>
        <taxon>Flavobacteriales</taxon>
        <taxon>Flavobacteriaceae</taxon>
        <taxon>Avrilella</taxon>
    </lineage>
</organism>
<reference evidence="1 2" key="1">
    <citation type="submission" date="2017-06" db="EMBL/GenBank/DDBJ databases">
        <title>Description of Avrilella dinanensis gen. nov. sp. nov.</title>
        <authorList>
            <person name="Leyer C."/>
            <person name="Sassi M."/>
            <person name="Minet J."/>
            <person name="Kayal S."/>
            <person name="Cattoir V."/>
        </authorList>
    </citation>
    <scope>NUCLEOTIDE SEQUENCE [LARGE SCALE GENOMIC DNA]</scope>
    <source>
        <strain evidence="1 2">UR159</strain>
    </source>
</reference>
<dbReference type="Pfam" id="PF04134">
    <property type="entry name" value="DCC1-like"/>
    <property type="match status" value="1"/>
</dbReference>
<gene>
    <name evidence="1" type="ORF">CDL10_08220</name>
</gene>